<evidence type="ECO:0000256" key="5">
    <source>
        <dbReference type="ARBA" id="ARBA00022695"/>
    </source>
</evidence>
<dbReference type="Gene3D" id="3.90.550.10">
    <property type="entry name" value="Spore Coat Polysaccharide Biosynthesis Protein SpsA, Chain A"/>
    <property type="match status" value="1"/>
</dbReference>
<evidence type="ECO:0000313" key="14">
    <source>
        <dbReference type="Proteomes" id="UP000094844"/>
    </source>
</evidence>
<keyword evidence="5 13" id="KW-0548">Nucleotidyltransferase</keyword>
<evidence type="ECO:0000259" key="10">
    <source>
        <dbReference type="Pfam" id="PF00483"/>
    </source>
</evidence>
<dbReference type="UniPathway" id="UPA00126">
    <property type="reaction ID" value="UER00930"/>
</dbReference>
<keyword evidence="7" id="KW-0342">GTP-binding</keyword>
<dbReference type="InterPro" id="IPR049577">
    <property type="entry name" value="GMPP_N"/>
</dbReference>
<dbReference type="InterPro" id="IPR051161">
    <property type="entry name" value="Mannose-6P_isomerase_type2"/>
</dbReference>
<dbReference type="Gene3D" id="2.60.120.10">
    <property type="entry name" value="Jelly Rolls"/>
    <property type="match status" value="1"/>
</dbReference>
<evidence type="ECO:0000256" key="2">
    <source>
        <dbReference type="ARBA" id="ARBA00006115"/>
    </source>
</evidence>
<proteinExistence type="inferred from homology"/>
<dbReference type="EMBL" id="FMIQ01000072">
    <property type="protein sequence ID" value="SCM54444.1"/>
    <property type="molecule type" value="Genomic_DNA"/>
</dbReference>
<keyword evidence="4 13" id="KW-0808">Transferase</keyword>
<name>A0A1C6Z5T6_HAFAL</name>
<feature type="domain" description="Mannose-6-phosphate isomerase type II C-terminal" evidence="11">
    <location>
        <begin position="349"/>
        <end position="461"/>
    </location>
</feature>
<dbReference type="InterPro" id="IPR006375">
    <property type="entry name" value="Man1P_GuaTrfase/Man6P_Isoase"/>
</dbReference>
<dbReference type="InterPro" id="IPR029044">
    <property type="entry name" value="Nucleotide-diphossugar_trans"/>
</dbReference>
<organism evidence="13 14">
    <name type="scientific">Hafnia alvei</name>
    <dbReference type="NCBI Taxonomy" id="569"/>
    <lineage>
        <taxon>Bacteria</taxon>
        <taxon>Pseudomonadati</taxon>
        <taxon>Pseudomonadota</taxon>
        <taxon>Gammaproteobacteria</taxon>
        <taxon>Enterobacterales</taxon>
        <taxon>Hafniaceae</taxon>
        <taxon>Hafnia</taxon>
    </lineage>
</organism>
<dbReference type="FunFam" id="3.90.550.10:FF:000046">
    <property type="entry name" value="Mannose-1-phosphate guanylyltransferase (GDP)"/>
    <property type="match status" value="1"/>
</dbReference>
<dbReference type="PANTHER" id="PTHR46390">
    <property type="entry name" value="MANNOSE-1-PHOSPHATE GUANYLYLTRANSFERASE"/>
    <property type="match status" value="1"/>
</dbReference>
<dbReference type="NCBIfam" id="TIGR01479">
    <property type="entry name" value="GMP_PMI"/>
    <property type="match status" value="1"/>
</dbReference>
<dbReference type="AlphaFoldDB" id="A0A1C6Z5T6"/>
<dbReference type="GO" id="GO:0005525">
    <property type="term" value="F:GTP binding"/>
    <property type="evidence" value="ECO:0007669"/>
    <property type="project" value="UniProtKB-KW"/>
</dbReference>
<reference evidence="13 14" key="1">
    <citation type="submission" date="2016-09" db="EMBL/GenBank/DDBJ databases">
        <authorList>
            <person name="Capua I."/>
            <person name="De Benedictis P."/>
            <person name="Joannis T."/>
            <person name="Lombin L.H."/>
            <person name="Cattoli G."/>
        </authorList>
    </citation>
    <scope>NUCLEOTIDE SEQUENCE [LARGE SCALE GENOMIC DNA]</scope>
    <source>
        <strain evidence="13 14">GB001</strain>
    </source>
</reference>
<dbReference type="Proteomes" id="UP000094844">
    <property type="component" value="Unassembled WGS sequence"/>
</dbReference>
<dbReference type="SUPFAM" id="SSF51182">
    <property type="entry name" value="RmlC-like cupins"/>
    <property type="match status" value="1"/>
</dbReference>
<evidence type="ECO:0000256" key="6">
    <source>
        <dbReference type="ARBA" id="ARBA00022741"/>
    </source>
</evidence>
<dbReference type="InterPro" id="IPR054566">
    <property type="entry name" value="ManC/GMP-like_b-helix"/>
</dbReference>
<dbReference type="Pfam" id="PF01050">
    <property type="entry name" value="MannoseP_isomer"/>
    <property type="match status" value="1"/>
</dbReference>
<dbReference type="InterPro" id="IPR001538">
    <property type="entry name" value="Man6P_isomerase-2_C"/>
</dbReference>
<dbReference type="Pfam" id="PF00483">
    <property type="entry name" value="NTP_transferase"/>
    <property type="match status" value="1"/>
</dbReference>
<feature type="domain" description="Nucleotidyl transferase" evidence="10">
    <location>
        <begin position="4"/>
        <end position="284"/>
    </location>
</feature>
<dbReference type="SUPFAM" id="SSF53448">
    <property type="entry name" value="Nucleotide-diphospho-sugar transferases"/>
    <property type="match status" value="1"/>
</dbReference>
<dbReference type="EC" id="2.7.7.13" evidence="3"/>
<dbReference type="GO" id="GO:0000271">
    <property type="term" value="P:polysaccharide biosynthetic process"/>
    <property type="evidence" value="ECO:0007669"/>
    <property type="project" value="InterPro"/>
</dbReference>
<evidence type="ECO:0000256" key="7">
    <source>
        <dbReference type="ARBA" id="ARBA00023134"/>
    </source>
</evidence>
<evidence type="ECO:0000259" key="12">
    <source>
        <dbReference type="Pfam" id="PF22640"/>
    </source>
</evidence>
<dbReference type="FunFam" id="2.60.120.10:FF:000032">
    <property type="entry name" value="Mannose-1-phosphate guanylyltransferase/mannose-6-phosphate isomerase"/>
    <property type="match status" value="1"/>
</dbReference>
<dbReference type="Pfam" id="PF22640">
    <property type="entry name" value="ManC_GMP_beta-helix"/>
    <property type="match status" value="1"/>
</dbReference>
<dbReference type="RefSeq" id="WP_072310117.1">
    <property type="nucleotide sequence ID" value="NZ_FMIQ01000072.1"/>
</dbReference>
<protein>
    <recommendedName>
        <fullName evidence="3">mannose-1-phosphate guanylyltransferase</fullName>
        <ecNumber evidence="3">2.7.7.13</ecNumber>
    </recommendedName>
</protein>
<dbReference type="InterPro" id="IPR011051">
    <property type="entry name" value="RmlC_Cupin_sf"/>
</dbReference>
<sequence>MIQPIIMAGGTGSRLWPLSRTLHPKQFLSLISTNTMLQDTVSRLDGVAHDDPIIICNEDHRFIVAEQLRAKNYRHNGIILEPVGRNTAPAVALGALHAIASGNDPILFILAADHSITDIDAFNLSVNQAINEASEGNLVTFGISPTSPETGYGYIKKGKPVSDYSFAVDKFVEKPNLAIAQNYIDSGDYFWNSGLFMFKASVFLRELGKFRPDILLACQRSFDNSKEDLDFIRLDESEFRECSDESVDYAVMEHTENAVVVPLNANWNDVGSWSALWDISDKDLNGNSSRGDNLLFETSNSYVHSQSRLVAAIGLDNTIIVETKDAVLVANKNSVQEVKSVVNELKRLNRHEYIQHKEVYRPWGMHEEIANGSRYHVKYVIVQPGKKIDTQVHYHRAEHWIIVSGTAKITNGDKTFLVTENESTYIPVGALHSLENPGKIPLELIEIQSGTYLNEDDIVRFVSNGMSKEQK</sequence>
<comment type="pathway">
    <text evidence="1">Nucleotide-sugar biosynthesis; GDP-alpha-D-mannose biosynthesis; GDP-alpha-D-mannose from alpha-D-mannose 1-phosphate (GTP route): step 1/1.</text>
</comment>
<evidence type="ECO:0000256" key="8">
    <source>
        <dbReference type="ARBA" id="ARBA00047343"/>
    </source>
</evidence>
<dbReference type="OrthoDB" id="9806359at2"/>
<evidence type="ECO:0000313" key="13">
    <source>
        <dbReference type="EMBL" id="SCM54444.1"/>
    </source>
</evidence>
<dbReference type="CDD" id="cd02213">
    <property type="entry name" value="cupin_PMI_typeII_C"/>
    <property type="match status" value="1"/>
</dbReference>
<feature type="domain" description="MannoseP isomerase/GMP-like beta-helix" evidence="12">
    <location>
        <begin position="294"/>
        <end position="345"/>
    </location>
</feature>
<evidence type="ECO:0000259" key="11">
    <source>
        <dbReference type="Pfam" id="PF01050"/>
    </source>
</evidence>
<evidence type="ECO:0000256" key="9">
    <source>
        <dbReference type="RuleBase" id="RU004190"/>
    </source>
</evidence>
<dbReference type="PANTHER" id="PTHR46390:SF1">
    <property type="entry name" value="MANNOSE-1-PHOSPHATE GUANYLYLTRANSFERASE"/>
    <property type="match status" value="1"/>
</dbReference>
<evidence type="ECO:0000256" key="3">
    <source>
        <dbReference type="ARBA" id="ARBA00012387"/>
    </source>
</evidence>
<dbReference type="InterPro" id="IPR005835">
    <property type="entry name" value="NTP_transferase_dom"/>
</dbReference>
<dbReference type="GO" id="GO:0009298">
    <property type="term" value="P:GDP-mannose biosynthetic process"/>
    <property type="evidence" value="ECO:0007669"/>
    <property type="project" value="UniProtKB-UniPathway"/>
</dbReference>
<gene>
    <name evidence="13" type="ORF">BN1044_03947</name>
</gene>
<accession>A0A1C6Z5T6</accession>
<dbReference type="GO" id="GO:0004475">
    <property type="term" value="F:mannose-1-phosphate guanylyltransferase (GTP) activity"/>
    <property type="evidence" value="ECO:0007669"/>
    <property type="project" value="UniProtKB-EC"/>
</dbReference>
<evidence type="ECO:0000256" key="1">
    <source>
        <dbReference type="ARBA" id="ARBA00004823"/>
    </source>
</evidence>
<keyword evidence="6" id="KW-0547">Nucleotide-binding</keyword>
<dbReference type="InterPro" id="IPR014710">
    <property type="entry name" value="RmlC-like_jellyroll"/>
</dbReference>
<dbReference type="CDD" id="cd02509">
    <property type="entry name" value="GDP-M1P_Guanylyltransferase"/>
    <property type="match status" value="1"/>
</dbReference>
<comment type="catalytic activity">
    <reaction evidence="8">
        <text>alpha-D-mannose 1-phosphate + GTP + H(+) = GDP-alpha-D-mannose + diphosphate</text>
        <dbReference type="Rhea" id="RHEA:15229"/>
        <dbReference type="ChEBI" id="CHEBI:15378"/>
        <dbReference type="ChEBI" id="CHEBI:33019"/>
        <dbReference type="ChEBI" id="CHEBI:37565"/>
        <dbReference type="ChEBI" id="CHEBI:57527"/>
        <dbReference type="ChEBI" id="CHEBI:58409"/>
        <dbReference type="EC" id="2.7.7.13"/>
    </reaction>
</comment>
<evidence type="ECO:0000256" key="4">
    <source>
        <dbReference type="ARBA" id="ARBA00022679"/>
    </source>
</evidence>
<comment type="similarity">
    <text evidence="2 9">Belongs to the mannose-6-phosphate isomerase type 2 family.</text>
</comment>